<protein>
    <recommendedName>
        <fullName evidence="3">histidine kinase</fullName>
        <ecNumber evidence="3">2.7.13.3</ecNumber>
    </recommendedName>
</protein>
<dbReference type="PATRIC" id="fig|758793.3.peg.4771"/>
<evidence type="ECO:0000313" key="13">
    <source>
        <dbReference type="EMBL" id="BAN26538.1"/>
    </source>
</evidence>
<keyword evidence="13" id="KW-0808">Transferase</keyword>
<dbReference type="InterPro" id="IPR005467">
    <property type="entry name" value="His_kinase_dom"/>
</dbReference>
<dbReference type="EC" id="2.7.13.3" evidence="3"/>
<dbReference type="PANTHER" id="PTHR43065">
    <property type="entry name" value="SENSOR HISTIDINE KINASE"/>
    <property type="match status" value="1"/>
</dbReference>
<comment type="subcellular location">
    <subcellularLocation>
        <location evidence="2">Cell membrane</location>
        <topology evidence="2">Multi-pass membrane protein</topology>
    </subcellularLocation>
</comment>
<keyword evidence="6 10" id="KW-0812">Transmembrane</keyword>
<feature type="transmembrane region" description="Helical" evidence="10">
    <location>
        <begin position="216"/>
        <end position="236"/>
    </location>
</feature>
<organism evidence="13 14">
    <name type="scientific">Caballeronia insecticola</name>
    <dbReference type="NCBI Taxonomy" id="758793"/>
    <lineage>
        <taxon>Bacteria</taxon>
        <taxon>Pseudomonadati</taxon>
        <taxon>Pseudomonadota</taxon>
        <taxon>Betaproteobacteria</taxon>
        <taxon>Burkholderiales</taxon>
        <taxon>Burkholderiaceae</taxon>
        <taxon>Caballeronia</taxon>
    </lineage>
</organism>
<feature type="transmembrane region" description="Helical" evidence="10">
    <location>
        <begin position="243"/>
        <end position="274"/>
    </location>
</feature>
<dbReference type="PROSITE" id="PS50109">
    <property type="entry name" value="HIS_KIN"/>
    <property type="match status" value="1"/>
</dbReference>
<feature type="transmembrane region" description="Helical" evidence="10">
    <location>
        <begin position="146"/>
        <end position="165"/>
    </location>
</feature>
<dbReference type="InterPro" id="IPR011006">
    <property type="entry name" value="CheY-like_superfamily"/>
</dbReference>
<dbReference type="SMART" id="SM00387">
    <property type="entry name" value="HATPase_c"/>
    <property type="match status" value="1"/>
</dbReference>
<feature type="transmembrane region" description="Helical" evidence="10">
    <location>
        <begin position="177"/>
        <end position="196"/>
    </location>
</feature>
<dbReference type="PRINTS" id="PR00344">
    <property type="entry name" value="BCTRLSENSOR"/>
</dbReference>
<feature type="domain" description="Histidine kinase" evidence="11">
    <location>
        <begin position="337"/>
        <end position="560"/>
    </location>
</feature>
<dbReference type="Pfam" id="PF05231">
    <property type="entry name" value="MASE1"/>
    <property type="match status" value="1"/>
</dbReference>
<keyword evidence="8 10" id="KW-0472">Membrane</keyword>
<evidence type="ECO:0000256" key="8">
    <source>
        <dbReference type="ARBA" id="ARBA00023136"/>
    </source>
</evidence>
<evidence type="ECO:0000256" key="7">
    <source>
        <dbReference type="ARBA" id="ARBA00022989"/>
    </source>
</evidence>
<dbReference type="SUPFAM" id="SSF47384">
    <property type="entry name" value="Homodimeric domain of signal transducing histidine kinase"/>
    <property type="match status" value="1"/>
</dbReference>
<dbReference type="InterPro" id="IPR001789">
    <property type="entry name" value="Sig_transdc_resp-reg_receiver"/>
</dbReference>
<evidence type="ECO:0000256" key="1">
    <source>
        <dbReference type="ARBA" id="ARBA00000085"/>
    </source>
</evidence>
<evidence type="ECO:0000256" key="3">
    <source>
        <dbReference type="ARBA" id="ARBA00012438"/>
    </source>
</evidence>
<dbReference type="InterPro" id="IPR036097">
    <property type="entry name" value="HisK_dim/P_sf"/>
</dbReference>
<dbReference type="PANTHER" id="PTHR43065:SF42">
    <property type="entry name" value="TWO-COMPONENT SENSOR PPRA"/>
    <property type="match status" value="1"/>
</dbReference>
<dbReference type="CDD" id="cd00082">
    <property type="entry name" value="HisKA"/>
    <property type="match status" value="1"/>
</dbReference>
<gene>
    <name evidence="13" type="ORF">BRPE64_CCDS04550</name>
</gene>
<feature type="transmembrane region" description="Helical" evidence="10">
    <location>
        <begin position="83"/>
        <end position="102"/>
    </location>
</feature>
<dbReference type="InterPro" id="IPR003594">
    <property type="entry name" value="HATPase_dom"/>
</dbReference>
<dbReference type="SUPFAM" id="SSF55874">
    <property type="entry name" value="ATPase domain of HSP90 chaperone/DNA topoisomerase II/histidine kinase"/>
    <property type="match status" value="1"/>
</dbReference>
<dbReference type="PROSITE" id="PS50110">
    <property type="entry name" value="RESPONSE_REGULATORY"/>
    <property type="match status" value="1"/>
</dbReference>
<proteinExistence type="predicted"/>
<dbReference type="AlphaFoldDB" id="R4WPD5"/>
<dbReference type="InterPro" id="IPR003661">
    <property type="entry name" value="HisK_dim/P_dom"/>
</dbReference>
<dbReference type="Proteomes" id="UP000013966">
    <property type="component" value="Chromosome 3"/>
</dbReference>
<sequence length="701" mass="73794">MVLRALIAMSHSFRHVFADDAPREASTINRARALAEPVLLGLLCYLLARPVAHLGGAGTLAAIAWPAPAVAIAMIWPLPPRRWPLHLLAVFVAIAATGDFSATSWRSDLGFCVLDVLEVALCAWLGRRFVDARGNIVTTSALMRFLLLLPLAAIGITSMLGATLASDLSHDGWWREWRTLIVGNGVAVLVLTPAVLAWRARSADSAAPARYPESCIALACSAAVIALLVAAAALHVSEQVQRVVVSLLLAATAIYGGLAAAATTVGTASVVGVALTLMTFGPYHVENAESARNLQIDMAGLAILTLFVGVAARERRQLALRLERGRRMEALGLLAGGVAHDFKNILAAVDGYAEIARDRLAADSAARMPLREVQVASARGYALTEEILLAARRGDRVRETLDLMSVVKESVALARPLCRGGVVIELEPADARLMVAAHGGQLVRAVLNLASNASLAARSRVVLRVGSARSADEPFAVGDAPPGAIAWVDVEDDGAGILAEHLPHLFEPFFSTRARSGQRGGGTGLGLAIVAGVACEHRGGVAISTSAAGTRFRLVLPLVSSAPASSDTADDAADEAQPFAQGERIIVIDTDRDARECCEDWLAETGFEPLGYADADEALDEAASMDDDRPLLFADLDRLPTDPHAFIARAAACAPRLHLILSSADPALLRAVHAARRAVLSKPFDREALARAAASALKDPS</sequence>
<dbReference type="InterPro" id="IPR036890">
    <property type="entry name" value="HATPase_C_sf"/>
</dbReference>
<dbReference type="SUPFAM" id="SSF52172">
    <property type="entry name" value="CheY-like"/>
    <property type="match status" value="1"/>
</dbReference>
<dbReference type="SMART" id="SM00388">
    <property type="entry name" value="HisKA"/>
    <property type="match status" value="1"/>
</dbReference>
<keyword evidence="14" id="KW-1185">Reference proteome</keyword>
<evidence type="ECO:0000256" key="5">
    <source>
        <dbReference type="ARBA" id="ARBA00022553"/>
    </source>
</evidence>
<keyword evidence="13" id="KW-0418">Kinase</keyword>
<dbReference type="HOGENOM" id="CLU_399960_0_0_4"/>
<evidence type="ECO:0000256" key="2">
    <source>
        <dbReference type="ARBA" id="ARBA00004651"/>
    </source>
</evidence>
<dbReference type="GO" id="GO:0000155">
    <property type="term" value="F:phosphorelay sensor kinase activity"/>
    <property type="evidence" value="ECO:0007669"/>
    <property type="project" value="InterPro"/>
</dbReference>
<dbReference type="GO" id="GO:0005886">
    <property type="term" value="C:plasma membrane"/>
    <property type="evidence" value="ECO:0007669"/>
    <property type="project" value="UniProtKB-SubCell"/>
</dbReference>
<dbReference type="STRING" id="758793.BRPE64_CCDS04550"/>
<feature type="transmembrane region" description="Helical" evidence="10">
    <location>
        <begin position="60"/>
        <end position="77"/>
    </location>
</feature>
<dbReference type="EMBL" id="AP013060">
    <property type="protein sequence ID" value="BAN26538.1"/>
    <property type="molecule type" value="Genomic_DNA"/>
</dbReference>
<evidence type="ECO:0000259" key="12">
    <source>
        <dbReference type="PROSITE" id="PS50110"/>
    </source>
</evidence>
<evidence type="ECO:0000256" key="9">
    <source>
        <dbReference type="PROSITE-ProRule" id="PRU00169"/>
    </source>
</evidence>
<keyword evidence="7 10" id="KW-1133">Transmembrane helix</keyword>
<reference evidence="13 14" key="2">
    <citation type="journal article" date="2018" name="Int. J. Syst. Evol. Microbiol.">
        <title>Burkholderia insecticola sp. nov., a gut symbiotic bacterium of the bean bug Riptortus pedestris.</title>
        <authorList>
            <person name="Takeshita K."/>
            <person name="Tamaki H."/>
            <person name="Ohbayashi T."/>
            <person name="Meng X.-Y."/>
            <person name="Sone T."/>
            <person name="Mitani Y."/>
            <person name="Peeters C."/>
            <person name="Kikuchi Y."/>
            <person name="Vandamme P."/>
        </authorList>
    </citation>
    <scope>NUCLEOTIDE SEQUENCE [LARGE SCALE GENOMIC DNA]</scope>
    <source>
        <strain evidence="13">RPE64</strain>
    </source>
</reference>
<feature type="domain" description="Response regulatory" evidence="12">
    <location>
        <begin position="584"/>
        <end position="697"/>
    </location>
</feature>
<dbReference type="KEGG" id="buo:BRPE64_CCDS04550"/>
<evidence type="ECO:0000256" key="6">
    <source>
        <dbReference type="ARBA" id="ARBA00022692"/>
    </source>
</evidence>
<reference evidence="13 14" key="1">
    <citation type="journal article" date="2013" name="Genome Announc.">
        <title>Complete Genome Sequence of Burkholderia sp. Strain RPE64, Bacterial Symbiont of the Bean Bug Riptortus pedestris.</title>
        <authorList>
            <person name="Shibata T.F."/>
            <person name="Maeda T."/>
            <person name="Nikoh N."/>
            <person name="Yamaguchi K."/>
            <person name="Oshima K."/>
            <person name="Hattori M."/>
            <person name="Nishiyama T."/>
            <person name="Hasebe M."/>
            <person name="Fukatsu T."/>
            <person name="Kikuchi Y."/>
            <person name="Shigenobu S."/>
        </authorList>
    </citation>
    <scope>NUCLEOTIDE SEQUENCE [LARGE SCALE GENOMIC DNA]</scope>
</reference>
<evidence type="ECO:0000256" key="4">
    <source>
        <dbReference type="ARBA" id="ARBA00022475"/>
    </source>
</evidence>
<dbReference type="Pfam" id="PF02518">
    <property type="entry name" value="HATPase_c"/>
    <property type="match status" value="1"/>
</dbReference>
<name>R4WPD5_9BURK</name>
<dbReference type="InterPro" id="IPR007895">
    <property type="entry name" value="MASE1"/>
</dbReference>
<comment type="catalytic activity">
    <reaction evidence="1">
        <text>ATP + protein L-histidine = ADP + protein N-phospho-L-histidine.</text>
        <dbReference type="EC" id="2.7.13.3"/>
    </reaction>
</comment>
<dbReference type="Gene3D" id="3.30.565.10">
    <property type="entry name" value="Histidine kinase-like ATPase, C-terminal domain"/>
    <property type="match status" value="1"/>
</dbReference>
<keyword evidence="4" id="KW-1003">Cell membrane</keyword>
<dbReference type="Gene3D" id="3.40.50.2300">
    <property type="match status" value="1"/>
</dbReference>
<evidence type="ECO:0000313" key="14">
    <source>
        <dbReference type="Proteomes" id="UP000013966"/>
    </source>
</evidence>
<feature type="modified residue" description="4-aspartylphosphate" evidence="9">
    <location>
        <position position="635"/>
    </location>
</feature>
<evidence type="ECO:0000259" key="11">
    <source>
        <dbReference type="PROSITE" id="PS50109"/>
    </source>
</evidence>
<evidence type="ECO:0000256" key="10">
    <source>
        <dbReference type="SAM" id="Phobius"/>
    </source>
</evidence>
<accession>R4WPD5</accession>
<dbReference type="Gene3D" id="1.10.287.130">
    <property type="match status" value="1"/>
</dbReference>
<dbReference type="InterPro" id="IPR004358">
    <property type="entry name" value="Sig_transdc_His_kin-like_C"/>
</dbReference>
<keyword evidence="5 9" id="KW-0597">Phosphoprotein</keyword>